<evidence type="ECO:0000313" key="1">
    <source>
        <dbReference type="EMBL" id="AKB45762.1"/>
    </source>
</evidence>
<dbReference type="AlphaFoldDB" id="A0A0E3Q9S6"/>
<sequence>MEPEQLTSYNNHSNIVNIQKNININRKKTVDFFFLYRLVGMIEEDILEYCNNKIYEYSGTGELLFEDGQKFDCKFVAFQMKNGKILFHAKRCRSKIQQYSSPKKGYCRVSFVGVTDKKYKISGKNGFIIHIESVNDERSITCSFEMLNVQISENENKREVHFGITNFEFTGNECNGRTLTLNLKGSAGISIQKLKAYNKIMRWIKTFRSIDVNCKAIFNLSEEKFENTIEILDNLLYAMSIARGTKIQWIYYEIFDDKGICISRVHSSSRVTKVYSSYNLIDPKDTNSTKIFLENAKPIFGEKSKLVEPMRELIDSHLDSLIPGVYLETKGANLGITMEMLKEIFIRTVEKDGINKENILTEEKFKELEKSIKKCIKFEVKEKEKRALIYKNLKSINRRPFNTLISDFCKEINFEVDEDQVQLFVKCRNQLVHTGNFYCRYATEDKERYPQLKDELSEYRFLVNFINKLLLKSYGYRGFYLDWSSTEEPVCKELV</sequence>
<reference evidence="1 2" key="1">
    <citation type="submission" date="2014-07" db="EMBL/GenBank/DDBJ databases">
        <title>Methanogenic archaea and the global carbon cycle.</title>
        <authorList>
            <person name="Henriksen J.R."/>
            <person name="Luke J."/>
            <person name="Reinhart S."/>
            <person name="Benedict M.N."/>
            <person name="Youngblut N.D."/>
            <person name="Metcalf M.E."/>
            <person name="Whitaker R.J."/>
            <person name="Metcalf W.W."/>
        </authorList>
    </citation>
    <scope>NUCLEOTIDE SEQUENCE [LARGE SCALE GENOMIC DNA]</scope>
    <source>
        <strain evidence="1 2">Z-761</strain>
    </source>
</reference>
<gene>
    <name evidence="1" type="ORF">MSVAZ_3493</name>
</gene>
<proteinExistence type="predicted"/>
<dbReference type="HOGENOM" id="CLU_550558_0_0_2"/>
<protein>
    <recommendedName>
        <fullName evidence="3">ApeA N-terminal domain-containing protein</fullName>
    </recommendedName>
</protein>
<dbReference type="EMBL" id="CP009520">
    <property type="protein sequence ID" value="AKB45762.1"/>
    <property type="molecule type" value="Genomic_DNA"/>
</dbReference>
<evidence type="ECO:0000313" key="2">
    <source>
        <dbReference type="Proteomes" id="UP000033096"/>
    </source>
</evidence>
<dbReference type="Proteomes" id="UP000033096">
    <property type="component" value="Chromosome"/>
</dbReference>
<name>A0A0E3Q9S6_9EURY</name>
<organism evidence="1 2">
    <name type="scientific">Methanosarcina vacuolata Z-761</name>
    <dbReference type="NCBI Taxonomy" id="1434123"/>
    <lineage>
        <taxon>Archaea</taxon>
        <taxon>Methanobacteriati</taxon>
        <taxon>Methanobacteriota</taxon>
        <taxon>Stenosarchaea group</taxon>
        <taxon>Methanomicrobia</taxon>
        <taxon>Methanosarcinales</taxon>
        <taxon>Methanosarcinaceae</taxon>
        <taxon>Methanosarcina</taxon>
    </lineage>
</organism>
<evidence type="ECO:0008006" key="3">
    <source>
        <dbReference type="Google" id="ProtNLM"/>
    </source>
</evidence>
<accession>A0A0E3Q9S6</accession>
<dbReference type="PATRIC" id="fig|1434123.4.peg.4276"/>
<dbReference type="KEGG" id="mvc:MSVAZ_3493"/>
<dbReference type="STRING" id="1434123.MSVAZ_3493"/>
<keyword evidence="2" id="KW-1185">Reference proteome</keyword>